<comment type="catalytic activity">
    <reaction evidence="8">
        <text>(6S)-5,6,7,8-tetrahydrofolate + NADP(+) = 7,8-dihydrofolate + NADPH + H(+)</text>
        <dbReference type="Rhea" id="RHEA:15009"/>
        <dbReference type="ChEBI" id="CHEBI:15378"/>
        <dbReference type="ChEBI" id="CHEBI:57451"/>
        <dbReference type="ChEBI" id="CHEBI:57453"/>
        <dbReference type="ChEBI" id="CHEBI:57783"/>
        <dbReference type="ChEBI" id="CHEBI:58349"/>
        <dbReference type="EC" id="1.5.1.3"/>
    </reaction>
</comment>
<feature type="domain" description="DHFR" evidence="10">
    <location>
        <begin position="2"/>
        <end position="159"/>
    </location>
</feature>
<dbReference type="Gene3D" id="3.40.430.10">
    <property type="entry name" value="Dihydrofolate Reductase, subunit A"/>
    <property type="match status" value="1"/>
</dbReference>
<dbReference type="GO" id="GO:0006730">
    <property type="term" value="P:one-carbon metabolic process"/>
    <property type="evidence" value="ECO:0007669"/>
    <property type="project" value="UniProtKB-KW"/>
</dbReference>
<dbReference type="EMBL" id="GL379592">
    <property type="protein sequence ID" value="EFL91860.1"/>
    <property type="molecule type" value="Genomic_DNA"/>
</dbReference>
<evidence type="ECO:0000256" key="6">
    <source>
        <dbReference type="ARBA" id="ARBA00023002"/>
    </source>
</evidence>
<dbReference type="NCBIfam" id="NF008037">
    <property type="entry name" value="PRK10769.1"/>
    <property type="match status" value="1"/>
</dbReference>
<evidence type="ECO:0000313" key="11">
    <source>
        <dbReference type="EMBL" id="EFL91860.1"/>
    </source>
</evidence>
<dbReference type="GO" id="GO:0046654">
    <property type="term" value="P:tetrahydrofolate biosynthetic process"/>
    <property type="evidence" value="ECO:0007669"/>
    <property type="project" value="UniProtKB-UniPathway"/>
</dbReference>
<dbReference type="PIRSF" id="PIRSF000194">
    <property type="entry name" value="DHFR"/>
    <property type="match status" value="1"/>
</dbReference>
<comment type="similarity">
    <text evidence="2 8 9">Belongs to the dihydrofolate reductase family.</text>
</comment>
<comment type="pathway">
    <text evidence="1 8">Cofactor biosynthesis; tetrahydrofolate biosynthesis; 5,6,7,8-tetrahydrofolate from 7,8-dihydrofolate: step 1/1.</text>
</comment>
<dbReference type="GO" id="GO:0046452">
    <property type="term" value="P:dihydrofolate metabolic process"/>
    <property type="evidence" value="ECO:0007669"/>
    <property type="project" value="TreeGrafter"/>
</dbReference>
<dbReference type="PROSITE" id="PS51330">
    <property type="entry name" value="DHFR_2"/>
    <property type="match status" value="1"/>
</dbReference>
<dbReference type="GO" id="GO:0005829">
    <property type="term" value="C:cytosol"/>
    <property type="evidence" value="ECO:0007669"/>
    <property type="project" value="TreeGrafter"/>
</dbReference>
<comment type="function">
    <text evidence="7 8">Key enzyme in folate metabolism. Catalyzes an essential reaction for de novo glycine and purine synthesis, and for DNA precursor synthesis.</text>
</comment>
<gene>
    <name evidence="11" type="primary">folA</name>
    <name evidence="11" type="ORF">REG_1334</name>
</gene>
<keyword evidence="4 8" id="KW-0554">One-carbon metabolism</keyword>
<dbReference type="UniPathway" id="UPA00077">
    <property type="reaction ID" value="UER00158"/>
</dbReference>
<organism evidence="11 12">
    <name type="scientific">Candidatus Regiella insecticola LSR1</name>
    <dbReference type="NCBI Taxonomy" id="663321"/>
    <lineage>
        <taxon>Bacteria</taxon>
        <taxon>Pseudomonadati</taxon>
        <taxon>Pseudomonadota</taxon>
        <taxon>Gammaproteobacteria</taxon>
        <taxon>Enterobacterales</taxon>
        <taxon>Enterobacteriaceae</taxon>
        <taxon>aphid secondary symbionts</taxon>
        <taxon>Candidatus Regiella</taxon>
    </lineage>
</organism>
<dbReference type="AlphaFoldDB" id="E0WTH5"/>
<keyword evidence="12" id="KW-1185">Reference proteome</keyword>
<dbReference type="GO" id="GO:0046655">
    <property type="term" value="P:folic acid metabolic process"/>
    <property type="evidence" value="ECO:0007669"/>
    <property type="project" value="TreeGrafter"/>
</dbReference>
<protein>
    <recommendedName>
        <fullName evidence="3 8">Dihydrofolate reductase</fullName>
        <ecNumber evidence="3 8">1.5.1.3</ecNumber>
    </recommendedName>
</protein>
<evidence type="ECO:0000256" key="9">
    <source>
        <dbReference type="RuleBase" id="RU004474"/>
    </source>
</evidence>
<evidence type="ECO:0000256" key="1">
    <source>
        <dbReference type="ARBA" id="ARBA00004903"/>
    </source>
</evidence>
<dbReference type="GO" id="GO:0004146">
    <property type="term" value="F:dihydrofolate reductase activity"/>
    <property type="evidence" value="ECO:0007669"/>
    <property type="project" value="UniProtKB-EC"/>
</dbReference>
<dbReference type="InterPro" id="IPR017925">
    <property type="entry name" value="DHFR_CS"/>
</dbReference>
<dbReference type="FunFam" id="3.40.430.10:FF:000001">
    <property type="entry name" value="Dihydrofolate reductase"/>
    <property type="match status" value="1"/>
</dbReference>
<dbReference type="RefSeq" id="WP_006705009.1">
    <property type="nucleotide sequence ID" value="NZ_CAWLGB010000004.1"/>
</dbReference>
<dbReference type="PRINTS" id="PR00070">
    <property type="entry name" value="DHFR"/>
</dbReference>
<keyword evidence="6 8" id="KW-0560">Oxidoreductase</keyword>
<dbReference type="Pfam" id="PF00186">
    <property type="entry name" value="DHFR_1"/>
    <property type="match status" value="1"/>
</dbReference>
<dbReference type="Proteomes" id="UP000005726">
    <property type="component" value="Unassembled WGS sequence"/>
</dbReference>
<accession>E0WTH5</accession>
<proteinExistence type="inferred from homology"/>
<evidence type="ECO:0000256" key="3">
    <source>
        <dbReference type="ARBA" id="ARBA00012856"/>
    </source>
</evidence>
<dbReference type="CDD" id="cd00209">
    <property type="entry name" value="DHFR"/>
    <property type="match status" value="1"/>
</dbReference>
<dbReference type="InterPro" id="IPR024072">
    <property type="entry name" value="DHFR-like_dom_sf"/>
</dbReference>
<evidence type="ECO:0000256" key="7">
    <source>
        <dbReference type="ARBA" id="ARBA00025067"/>
    </source>
</evidence>
<reference evidence="11" key="1">
    <citation type="journal article" date="2009" name="Environ. Microbiol.">
        <title>Dynamics of genome evolution in facultative symbionts of aphids.</title>
        <authorList>
            <person name="Degnan P.H."/>
            <person name="Leonardo T.E."/>
            <person name="Cass B.N."/>
            <person name="Hurwitz B."/>
            <person name="Stern D."/>
            <person name="Gibbs R.A."/>
            <person name="Richards S."/>
            <person name="Moran N.A."/>
        </authorList>
    </citation>
    <scope>NUCLEOTIDE SEQUENCE [LARGE SCALE GENOMIC DNA]</scope>
    <source>
        <strain evidence="11">LSR1</strain>
    </source>
</reference>
<dbReference type="InterPro" id="IPR012259">
    <property type="entry name" value="DHFR"/>
</dbReference>
<evidence type="ECO:0000256" key="2">
    <source>
        <dbReference type="ARBA" id="ARBA00009539"/>
    </source>
</evidence>
<keyword evidence="5 8" id="KW-0521">NADP</keyword>
<name>E0WTH5_9ENTR</name>
<dbReference type="SUPFAM" id="SSF53597">
    <property type="entry name" value="Dihydrofolate reductase-like"/>
    <property type="match status" value="1"/>
</dbReference>
<dbReference type="PANTHER" id="PTHR48069">
    <property type="entry name" value="DIHYDROFOLATE REDUCTASE"/>
    <property type="match status" value="1"/>
</dbReference>
<evidence type="ECO:0000256" key="8">
    <source>
        <dbReference type="PIRNR" id="PIRNR000194"/>
    </source>
</evidence>
<dbReference type="PANTHER" id="PTHR48069:SF3">
    <property type="entry name" value="DIHYDROFOLATE REDUCTASE"/>
    <property type="match status" value="1"/>
</dbReference>
<dbReference type="InterPro" id="IPR001796">
    <property type="entry name" value="DHFR_dom"/>
</dbReference>
<dbReference type="EC" id="1.5.1.3" evidence="3 8"/>
<evidence type="ECO:0000259" key="10">
    <source>
        <dbReference type="PROSITE" id="PS51330"/>
    </source>
</evidence>
<dbReference type="PROSITE" id="PS00075">
    <property type="entry name" value="DHFR_1"/>
    <property type="match status" value="1"/>
</dbReference>
<sequence>MIISLIAALAHNRVIGMQNLMPWHLPADLAWFKRNTLGKPVIMGRKTFESIGRPLPGRLNIVLSHQPEAAQGVIWVSSIDQALATAVNVPEVMIIGGGNLYTQFLPYANRLYLTHISAIVEGDTYFPNYANDEWDESFKECHEADNNNSYRYCFQILERR</sequence>
<dbReference type="GO" id="GO:0070401">
    <property type="term" value="F:NADP+ binding"/>
    <property type="evidence" value="ECO:0007669"/>
    <property type="project" value="UniProtKB-ARBA"/>
</dbReference>
<evidence type="ECO:0000256" key="5">
    <source>
        <dbReference type="ARBA" id="ARBA00022857"/>
    </source>
</evidence>
<dbReference type="HOGENOM" id="CLU_043966_5_1_6"/>
<evidence type="ECO:0000256" key="4">
    <source>
        <dbReference type="ARBA" id="ARBA00022563"/>
    </source>
</evidence>
<evidence type="ECO:0000313" key="12">
    <source>
        <dbReference type="Proteomes" id="UP000005726"/>
    </source>
</evidence>